<dbReference type="KEGG" id="orm:HTY61_13250"/>
<evidence type="ECO:0000313" key="2">
    <source>
        <dbReference type="EMBL" id="QKV19355.1"/>
    </source>
</evidence>
<feature type="domain" description="Co-chaperone DjlA N-terminal" evidence="1">
    <location>
        <begin position="8"/>
        <end position="119"/>
    </location>
</feature>
<proteinExistence type="predicted"/>
<name>A0A6N1VI11_9HYPH</name>
<accession>A0A6N1VI11</accession>
<dbReference type="InterPro" id="IPR007791">
    <property type="entry name" value="DjlA_N"/>
</dbReference>
<dbReference type="Proteomes" id="UP000509367">
    <property type="component" value="Chromosome"/>
</dbReference>
<dbReference type="SUPFAM" id="SSF158682">
    <property type="entry name" value="TerB-like"/>
    <property type="match status" value="1"/>
</dbReference>
<reference evidence="2 3" key="1">
    <citation type="submission" date="2020-06" db="EMBL/GenBank/DDBJ databases">
        <title>Oricola thermophila sp. nov. isolated from a tidal sediments.</title>
        <authorList>
            <person name="Kwon K.K."/>
            <person name="Yang S.-H."/>
            <person name="Park M.-J."/>
        </authorList>
    </citation>
    <scope>NUCLEOTIDE SEQUENCE [LARGE SCALE GENOMIC DNA]</scope>
    <source>
        <strain evidence="2 3">MEBiC13590</strain>
    </source>
</reference>
<evidence type="ECO:0000259" key="1">
    <source>
        <dbReference type="Pfam" id="PF05099"/>
    </source>
</evidence>
<dbReference type="Pfam" id="PF05099">
    <property type="entry name" value="TerB"/>
    <property type="match status" value="1"/>
</dbReference>
<dbReference type="Gene3D" id="1.10.3680.10">
    <property type="entry name" value="TerB-like"/>
    <property type="match status" value="1"/>
</dbReference>
<dbReference type="AlphaFoldDB" id="A0A6N1VI11"/>
<dbReference type="CDD" id="cd07176">
    <property type="entry name" value="terB"/>
    <property type="match status" value="1"/>
</dbReference>
<gene>
    <name evidence="2" type="ORF">HTY61_13250</name>
</gene>
<dbReference type="EMBL" id="CP054836">
    <property type="protein sequence ID" value="QKV19355.1"/>
    <property type="molecule type" value="Genomic_DNA"/>
</dbReference>
<dbReference type="InterPro" id="IPR029024">
    <property type="entry name" value="TerB-like"/>
</dbReference>
<keyword evidence="3" id="KW-1185">Reference proteome</keyword>
<evidence type="ECO:0000313" key="3">
    <source>
        <dbReference type="Proteomes" id="UP000509367"/>
    </source>
</evidence>
<protein>
    <submittedName>
        <fullName evidence="2">Tellurite resistance TerB family protein</fullName>
    </submittedName>
</protein>
<organism evidence="2 3">
    <name type="scientific">Oricola thermophila</name>
    <dbReference type="NCBI Taxonomy" id="2742145"/>
    <lineage>
        <taxon>Bacteria</taxon>
        <taxon>Pseudomonadati</taxon>
        <taxon>Pseudomonadota</taxon>
        <taxon>Alphaproteobacteria</taxon>
        <taxon>Hyphomicrobiales</taxon>
        <taxon>Ahrensiaceae</taxon>
        <taxon>Oricola</taxon>
    </lineage>
</organism>
<sequence length="136" mass="15217">MSTLTPQEALVFVMVTMAAADSNLSERELSRIGNTVDTLPVFEGYSRDQLVETANRCTAILNEPAGIDRILAMVKASLPERLYETAYAVAIEIASADLHAEQEELRFLQIMRDEFELDNLVTAAIERSARVRFRLP</sequence>
<dbReference type="RefSeq" id="WP_175277247.1">
    <property type="nucleotide sequence ID" value="NZ_CP054836.1"/>
</dbReference>